<dbReference type="EMBL" id="MQWB01000001">
    <property type="protein sequence ID" value="OZC03166.1"/>
    <property type="molecule type" value="Genomic_DNA"/>
</dbReference>
<dbReference type="InterPro" id="IPR023620">
    <property type="entry name" value="SmpB"/>
</dbReference>
<dbReference type="Proteomes" id="UP000216446">
    <property type="component" value="Unassembled WGS sequence"/>
</dbReference>
<accession>A0A259TZQ9</accession>
<dbReference type="CDD" id="cd09294">
    <property type="entry name" value="SmpB"/>
    <property type="match status" value="1"/>
</dbReference>
<dbReference type="GO" id="GO:0070930">
    <property type="term" value="P:trans-translation-dependent protein tagging"/>
    <property type="evidence" value="ECO:0007669"/>
    <property type="project" value="TreeGrafter"/>
</dbReference>
<dbReference type="HAMAP" id="MF_00023">
    <property type="entry name" value="SmpB"/>
    <property type="match status" value="1"/>
</dbReference>
<dbReference type="PROSITE" id="PS01317">
    <property type="entry name" value="SSRP"/>
    <property type="match status" value="1"/>
</dbReference>
<dbReference type="PANTHER" id="PTHR30308">
    <property type="entry name" value="TMRNA-BINDING COMPONENT OF TRANS-TRANSLATION TAGGING COMPLEX"/>
    <property type="match status" value="1"/>
</dbReference>
<dbReference type="InterPro" id="IPR000037">
    <property type="entry name" value="SsrA-bd_prot"/>
</dbReference>
<evidence type="ECO:0000256" key="3">
    <source>
        <dbReference type="HAMAP-Rule" id="MF_00023"/>
    </source>
</evidence>
<gene>
    <name evidence="3" type="primary">smpB</name>
    <name evidence="5" type="ORF">BSZ36_09385</name>
</gene>
<feature type="region of interest" description="Disordered" evidence="4">
    <location>
        <begin position="131"/>
        <end position="151"/>
    </location>
</feature>
<comment type="similarity">
    <text evidence="3">Belongs to the SmpB family.</text>
</comment>
<name>A0A259TZQ9_9BACT</name>
<dbReference type="RefSeq" id="WP_094548235.1">
    <property type="nucleotide sequence ID" value="NZ_MQWB01000001.1"/>
</dbReference>
<dbReference type="AlphaFoldDB" id="A0A259TZQ9"/>
<evidence type="ECO:0000313" key="5">
    <source>
        <dbReference type="EMBL" id="OZC03166.1"/>
    </source>
</evidence>
<keyword evidence="2 3" id="KW-0694">RNA-binding</keyword>
<protein>
    <recommendedName>
        <fullName evidence="3">SsrA-binding protein</fullName>
    </recommendedName>
    <alternativeName>
        <fullName evidence="3">Small protein B</fullName>
    </alternativeName>
</protein>
<dbReference type="FunCoup" id="A0A259TZQ9">
    <property type="interactions" value="421"/>
</dbReference>
<dbReference type="OrthoDB" id="9805462at2"/>
<evidence type="ECO:0000313" key="6">
    <source>
        <dbReference type="Proteomes" id="UP000216446"/>
    </source>
</evidence>
<keyword evidence="1 3" id="KW-0963">Cytoplasm</keyword>
<sequence length="151" mass="17195">MPEGAKTVVSNRRARYEYALEAPIEAGMVLEGSEVKSLRAGQATLAESFVDVRPEGVDLVGCHITPYDMARNEGYVPTRRRRLLLNKNEIAKLRKGVEQKGYTVVPLQIYFKNGRAKLQIALGKGKKLHDKRNSIAERESQRRIDREMRDR</sequence>
<comment type="subcellular location">
    <subcellularLocation>
        <location evidence="3">Cytoplasm</location>
    </subcellularLocation>
    <text evidence="3">The tmRNA-SmpB complex associates with stalled 70S ribosomes.</text>
</comment>
<dbReference type="Pfam" id="PF01668">
    <property type="entry name" value="SmpB"/>
    <property type="match status" value="1"/>
</dbReference>
<organism evidence="5 6">
    <name type="scientific">Rubricoccus marinus</name>
    <dbReference type="NCBI Taxonomy" id="716817"/>
    <lineage>
        <taxon>Bacteria</taxon>
        <taxon>Pseudomonadati</taxon>
        <taxon>Rhodothermota</taxon>
        <taxon>Rhodothermia</taxon>
        <taxon>Rhodothermales</taxon>
        <taxon>Rubricoccaceae</taxon>
        <taxon>Rubricoccus</taxon>
    </lineage>
</organism>
<dbReference type="InParanoid" id="A0A259TZQ9"/>
<comment type="function">
    <text evidence="3">Required for rescue of stalled ribosomes mediated by trans-translation. Binds to transfer-messenger RNA (tmRNA), required for stable association of tmRNA with ribosomes. tmRNA and SmpB together mimic tRNA shape, replacing the anticodon stem-loop with SmpB. tmRNA is encoded by the ssrA gene; the 2 termini fold to resemble tRNA(Ala) and it encodes a 'tag peptide', a short internal open reading frame. During trans-translation Ala-aminoacylated tmRNA acts like a tRNA, entering the A-site of stalled ribosomes, displacing the stalled mRNA. The ribosome then switches to translate the ORF on the tmRNA; the nascent peptide is terminated with the 'tag peptide' encoded by the tmRNA and targeted for degradation. The ribosome is freed to recommence translation, which seems to be the essential function of trans-translation.</text>
</comment>
<comment type="caution">
    <text evidence="5">The sequence shown here is derived from an EMBL/GenBank/DDBJ whole genome shotgun (WGS) entry which is preliminary data.</text>
</comment>
<keyword evidence="6" id="KW-1185">Reference proteome</keyword>
<dbReference type="Gene3D" id="2.40.280.10">
    <property type="match status" value="1"/>
</dbReference>
<dbReference type="NCBIfam" id="TIGR00086">
    <property type="entry name" value="smpB"/>
    <property type="match status" value="1"/>
</dbReference>
<dbReference type="GO" id="GO:0005829">
    <property type="term" value="C:cytosol"/>
    <property type="evidence" value="ECO:0007669"/>
    <property type="project" value="TreeGrafter"/>
</dbReference>
<dbReference type="SUPFAM" id="SSF74982">
    <property type="entry name" value="Small protein B (SmpB)"/>
    <property type="match status" value="1"/>
</dbReference>
<evidence type="ECO:0000256" key="2">
    <source>
        <dbReference type="ARBA" id="ARBA00022884"/>
    </source>
</evidence>
<dbReference type="NCBIfam" id="NF003843">
    <property type="entry name" value="PRK05422.1"/>
    <property type="match status" value="1"/>
</dbReference>
<evidence type="ECO:0000256" key="4">
    <source>
        <dbReference type="SAM" id="MobiDB-lite"/>
    </source>
</evidence>
<reference evidence="5 6" key="1">
    <citation type="submission" date="2016-11" db="EMBL/GenBank/DDBJ databases">
        <title>Study of marine rhodopsin-containing bacteria.</title>
        <authorList>
            <person name="Yoshizawa S."/>
            <person name="Kumagai Y."/>
            <person name="Kogure K."/>
        </authorList>
    </citation>
    <scope>NUCLEOTIDE SEQUENCE [LARGE SCALE GENOMIC DNA]</scope>
    <source>
        <strain evidence="5 6">SG-29</strain>
    </source>
</reference>
<dbReference type="GO" id="GO:0070929">
    <property type="term" value="P:trans-translation"/>
    <property type="evidence" value="ECO:0007669"/>
    <property type="project" value="UniProtKB-UniRule"/>
</dbReference>
<evidence type="ECO:0000256" key="1">
    <source>
        <dbReference type="ARBA" id="ARBA00022490"/>
    </source>
</evidence>
<dbReference type="PANTHER" id="PTHR30308:SF2">
    <property type="entry name" value="SSRA-BINDING PROTEIN"/>
    <property type="match status" value="1"/>
</dbReference>
<dbReference type="GO" id="GO:0003723">
    <property type="term" value="F:RNA binding"/>
    <property type="evidence" value="ECO:0007669"/>
    <property type="project" value="UniProtKB-UniRule"/>
</dbReference>
<proteinExistence type="inferred from homology"/>
<dbReference type="InterPro" id="IPR020081">
    <property type="entry name" value="SsrA-bd_prot_CS"/>
</dbReference>